<sequence>MSGLGSKIFKIAKNGKYRIGYERMVKFNKDDINLYIKKFDQLKKDKIIIEGEFHDNKWVFLGKQRIAYFYFTNEVNYDLNLAFKMYILLKTHDEYIDPRSILFHAFAIKFIIKKTKLLSLNCYDNFKDDLEGIKHTYMREYVVVFGRKFLCFYDSEKYKELIDILLTYRTLHIRSNSRQLPEFKSIILFDSIIEDLIDSCSRFEKEKYFPILLWWSITKSIPMRPIEFSELETNCIRINDDKYLLSIPKCKKGSRVNRAMEPEYREVQITEELYKMINEFIDINDPLRAEKYLLNYDIYNNATQSLKTHSSQVLYEFRENVGGTGRFYSLLSSFYIDIIEGKYKYKTVSVQESMKSDEGEIYVERIRPGDTRHFAICNLYLQGFNPLTIARLAGHETLNTQLGYARHLNTFADSQVEVLTNRILMLKTLGNVIDHENIKSLYKKSLFFNKSEYPTARQVEDGFCVDENFPNNCIIGNCSTPCEYFRIDTKDKKYTSEFLLEKSNTFDGDIKNQIQIIKNMVRNSVLNKSKLAKNRNISIQEQQEIGVASKKLQQAIVQKAMIDSYIFERKRVEQDDQ</sequence>
<name>A0AA47EGA0_9CLOT</name>
<evidence type="ECO:0000313" key="1">
    <source>
        <dbReference type="EMBL" id="WAG59612.1"/>
    </source>
</evidence>
<dbReference type="AlphaFoldDB" id="A0AA47EGA0"/>
<evidence type="ECO:0008006" key="3">
    <source>
        <dbReference type="Google" id="ProtNLM"/>
    </source>
</evidence>
<dbReference type="RefSeq" id="WP_216124555.1">
    <property type="nucleotide sequence ID" value="NZ_CP086239.1"/>
</dbReference>
<reference evidence="1" key="1">
    <citation type="submission" date="2021-11" db="EMBL/GenBank/DDBJ databases">
        <title>Clostridia strains as spoilage organisms.</title>
        <authorList>
            <person name="Wambui J."/>
            <person name="Stevens M.J.A."/>
            <person name="Stephan R."/>
        </authorList>
    </citation>
    <scope>NUCLEOTIDE SEQUENCE</scope>
    <source>
        <strain evidence="1">CF009</strain>
    </source>
</reference>
<protein>
    <recommendedName>
        <fullName evidence="3">Integrase</fullName>
    </recommendedName>
</protein>
<evidence type="ECO:0000313" key="2">
    <source>
        <dbReference type="Proteomes" id="UP001164733"/>
    </source>
</evidence>
<dbReference type="Proteomes" id="UP001164733">
    <property type="component" value="Chromosome"/>
</dbReference>
<gene>
    <name evidence="1" type="ORF">LL038_18550</name>
</gene>
<proteinExistence type="predicted"/>
<organism evidence="1 2">
    <name type="scientific">Clostridium estertheticum</name>
    <dbReference type="NCBI Taxonomy" id="238834"/>
    <lineage>
        <taxon>Bacteria</taxon>
        <taxon>Bacillati</taxon>
        <taxon>Bacillota</taxon>
        <taxon>Clostridia</taxon>
        <taxon>Eubacteriales</taxon>
        <taxon>Clostridiaceae</taxon>
        <taxon>Clostridium</taxon>
    </lineage>
</organism>
<dbReference type="EMBL" id="CP086239">
    <property type="protein sequence ID" value="WAG59612.1"/>
    <property type="molecule type" value="Genomic_DNA"/>
</dbReference>
<accession>A0AA47EGA0</accession>